<organism evidence="2 3">
    <name type="scientific">Brachionus plicatilis</name>
    <name type="common">Marine rotifer</name>
    <name type="synonym">Brachionus muelleri</name>
    <dbReference type="NCBI Taxonomy" id="10195"/>
    <lineage>
        <taxon>Eukaryota</taxon>
        <taxon>Metazoa</taxon>
        <taxon>Spiralia</taxon>
        <taxon>Gnathifera</taxon>
        <taxon>Rotifera</taxon>
        <taxon>Eurotatoria</taxon>
        <taxon>Monogononta</taxon>
        <taxon>Pseudotrocha</taxon>
        <taxon>Ploima</taxon>
        <taxon>Brachionidae</taxon>
        <taxon>Brachionus</taxon>
    </lineage>
</organism>
<name>A0A3M7PUY8_BRAPC</name>
<sequence>MVTVDFIWFHKILINILLSTIRSYNGIKIRYPNINNPSPQCCQIFHIAGAIKSNLIFYKLEATEMTKCFD</sequence>
<feature type="chain" id="PRO_5018249270" evidence="1">
    <location>
        <begin position="24"/>
        <end position="70"/>
    </location>
</feature>
<dbReference type="Proteomes" id="UP000276133">
    <property type="component" value="Unassembled WGS sequence"/>
</dbReference>
<comment type="caution">
    <text evidence="2">The sequence shown here is derived from an EMBL/GenBank/DDBJ whole genome shotgun (WGS) entry which is preliminary data.</text>
</comment>
<accession>A0A3M7PUY8</accession>
<feature type="signal peptide" evidence="1">
    <location>
        <begin position="1"/>
        <end position="23"/>
    </location>
</feature>
<dbReference type="AlphaFoldDB" id="A0A3M7PUY8"/>
<keyword evidence="3" id="KW-1185">Reference proteome</keyword>
<evidence type="ECO:0000313" key="3">
    <source>
        <dbReference type="Proteomes" id="UP000276133"/>
    </source>
</evidence>
<proteinExistence type="predicted"/>
<evidence type="ECO:0000256" key="1">
    <source>
        <dbReference type="SAM" id="SignalP"/>
    </source>
</evidence>
<evidence type="ECO:0000313" key="2">
    <source>
        <dbReference type="EMBL" id="RNA02966.1"/>
    </source>
</evidence>
<gene>
    <name evidence="2" type="ORF">BpHYR1_031225</name>
</gene>
<keyword evidence="1" id="KW-0732">Signal</keyword>
<dbReference type="EMBL" id="REGN01008696">
    <property type="protein sequence ID" value="RNA02966.1"/>
    <property type="molecule type" value="Genomic_DNA"/>
</dbReference>
<reference evidence="2 3" key="1">
    <citation type="journal article" date="2018" name="Sci. Rep.">
        <title>Genomic signatures of local adaptation to the degree of environmental predictability in rotifers.</title>
        <authorList>
            <person name="Franch-Gras L."/>
            <person name="Hahn C."/>
            <person name="Garcia-Roger E.M."/>
            <person name="Carmona M.J."/>
            <person name="Serra M."/>
            <person name="Gomez A."/>
        </authorList>
    </citation>
    <scope>NUCLEOTIDE SEQUENCE [LARGE SCALE GENOMIC DNA]</scope>
    <source>
        <strain evidence="2">HYR1</strain>
    </source>
</reference>
<protein>
    <submittedName>
        <fullName evidence="2">Uncharacterized protein</fullName>
    </submittedName>
</protein>